<dbReference type="AlphaFoldDB" id="A0AAE0U149"/>
<protein>
    <submittedName>
        <fullName evidence="3">Cell-cycle control medial ring component-domain-containing protein</fullName>
    </submittedName>
</protein>
<gene>
    <name evidence="3" type="ORF">B0H63DRAFT_521098</name>
</gene>
<dbReference type="InterPro" id="IPR049256">
    <property type="entry name" value="Get5_C"/>
</dbReference>
<reference evidence="3" key="2">
    <citation type="submission" date="2023-06" db="EMBL/GenBank/DDBJ databases">
        <authorList>
            <consortium name="Lawrence Berkeley National Laboratory"/>
            <person name="Haridas S."/>
            <person name="Hensen N."/>
            <person name="Bonometti L."/>
            <person name="Westerberg I."/>
            <person name="Brannstrom I.O."/>
            <person name="Guillou S."/>
            <person name="Cros-Aarteil S."/>
            <person name="Calhoun S."/>
            <person name="Kuo A."/>
            <person name="Mondo S."/>
            <person name="Pangilinan J."/>
            <person name="Riley R."/>
            <person name="LaButti K."/>
            <person name="Andreopoulos B."/>
            <person name="Lipzen A."/>
            <person name="Chen C."/>
            <person name="Yanf M."/>
            <person name="Daum C."/>
            <person name="Ng V."/>
            <person name="Clum A."/>
            <person name="Steindorff A."/>
            <person name="Ohm R."/>
            <person name="Martin F."/>
            <person name="Silar P."/>
            <person name="Natvig D."/>
            <person name="Lalanne C."/>
            <person name="Gautier V."/>
            <person name="Ament-velasquez S.L."/>
            <person name="Kruys A."/>
            <person name="Hutchinson M.I."/>
            <person name="Powell A.J."/>
            <person name="Barry K."/>
            <person name="Miller A.N."/>
            <person name="Grigoriev I.V."/>
            <person name="Debuchy R."/>
            <person name="Gladieux P."/>
            <person name="Thoren M.H."/>
            <person name="Johannesson H."/>
        </authorList>
    </citation>
    <scope>NUCLEOTIDE SEQUENCE</scope>
    <source>
        <strain evidence="3">CBS 232.78</strain>
    </source>
</reference>
<dbReference type="Pfam" id="PF12754">
    <property type="entry name" value="Get5_N"/>
    <property type="match status" value="1"/>
</dbReference>
<evidence type="ECO:0000259" key="2">
    <source>
        <dbReference type="PROSITE" id="PS50053"/>
    </source>
</evidence>
<accession>A0AAE0U149</accession>
<reference evidence="3" key="1">
    <citation type="journal article" date="2023" name="Mol. Phylogenet. Evol.">
        <title>Genome-scale phylogeny and comparative genomics of the fungal order Sordariales.</title>
        <authorList>
            <person name="Hensen N."/>
            <person name="Bonometti L."/>
            <person name="Westerberg I."/>
            <person name="Brannstrom I.O."/>
            <person name="Guillou S."/>
            <person name="Cros-Aarteil S."/>
            <person name="Calhoun S."/>
            <person name="Haridas S."/>
            <person name="Kuo A."/>
            <person name="Mondo S."/>
            <person name="Pangilinan J."/>
            <person name="Riley R."/>
            <person name="LaButti K."/>
            <person name="Andreopoulos B."/>
            <person name="Lipzen A."/>
            <person name="Chen C."/>
            <person name="Yan M."/>
            <person name="Daum C."/>
            <person name="Ng V."/>
            <person name="Clum A."/>
            <person name="Steindorff A."/>
            <person name="Ohm R.A."/>
            <person name="Martin F."/>
            <person name="Silar P."/>
            <person name="Natvig D.O."/>
            <person name="Lalanne C."/>
            <person name="Gautier V."/>
            <person name="Ament-Velasquez S.L."/>
            <person name="Kruys A."/>
            <person name="Hutchinson M.I."/>
            <person name="Powell A.J."/>
            <person name="Barry K."/>
            <person name="Miller A.N."/>
            <person name="Grigoriev I.V."/>
            <person name="Debuchy R."/>
            <person name="Gladieux P."/>
            <person name="Hiltunen Thoren M."/>
            <person name="Johannesson H."/>
        </authorList>
    </citation>
    <scope>NUCLEOTIDE SEQUENCE</scope>
    <source>
        <strain evidence="3">CBS 232.78</strain>
    </source>
</reference>
<dbReference type="InterPro" id="IPR029071">
    <property type="entry name" value="Ubiquitin-like_domsf"/>
</dbReference>
<dbReference type="Gene3D" id="1.10.286.70">
    <property type="entry name" value="Get5 dimerization domain"/>
    <property type="match status" value="1"/>
</dbReference>
<dbReference type="Proteomes" id="UP001285441">
    <property type="component" value="Unassembled WGS sequence"/>
</dbReference>
<comment type="caution">
    <text evidence="3">The sequence shown here is derived from an EMBL/GenBank/DDBJ whole genome shotgun (WGS) entry which is preliminary data.</text>
</comment>
<dbReference type="InterPro" id="IPR024737">
    <property type="entry name" value="Get5_N"/>
</dbReference>
<evidence type="ECO:0000313" key="3">
    <source>
        <dbReference type="EMBL" id="KAK3387021.1"/>
    </source>
</evidence>
<sequence length="238" mass="25568">MTEVSFAKTFLGLLDTKPQKITADHVEDARNYPGSTPYTLPRMPRAMSKPTSGRGSSSNKTPGSEQRAGAPSHQLLTTVRIRSLRNPPLDITLHNQDPTTTSALDIKTAVSNETSIPVEKLKLLHSKKPVADTKALKEFLPPAPAGVGAREAATTVIELSVMVMGGAAAAVKKIAEAAPVVVDDEEASSARHSHGAAVLETEQFWTDLEGFLQQRMRDEKMAGELTSQFKGAWTAGKR</sequence>
<dbReference type="PROSITE" id="PS50053">
    <property type="entry name" value="UBIQUITIN_2"/>
    <property type="match status" value="1"/>
</dbReference>
<dbReference type="Gene3D" id="3.10.20.90">
    <property type="entry name" value="Phosphatidylinositol 3-kinase Catalytic Subunit, Chain A, domain 1"/>
    <property type="match status" value="1"/>
</dbReference>
<feature type="compositionally biased region" description="Polar residues" evidence="1">
    <location>
        <begin position="49"/>
        <end position="64"/>
    </location>
</feature>
<dbReference type="InterPro" id="IPR000626">
    <property type="entry name" value="Ubiquitin-like_dom"/>
</dbReference>
<keyword evidence="4" id="KW-1185">Reference proteome</keyword>
<organism evidence="3 4">
    <name type="scientific">Podospora didyma</name>
    <dbReference type="NCBI Taxonomy" id="330526"/>
    <lineage>
        <taxon>Eukaryota</taxon>
        <taxon>Fungi</taxon>
        <taxon>Dikarya</taxon>
        <taxon>Ascomycota</taxon>
        <taxon>Pezizomycotina</taxon>
        <taxon>Sordariomycetes</taxon>
        <taxon>Sordariomycetidae</taxon>
        <taxon>Sordariales</taxon>
        <taxon>Podosporaceae</taxon>
        <taxon>Podospora</taxon>
    </lineage>
</organism>
<evidence type="ECO:0000313" key="4">
    <source>
        <dbReference type="Proteomes" id="UP001285441"/>
    </source>
</evidence>
<feature type="region of interest" description="Disordered" evidence="1">
    <location>
        <begin position="24"/>
        <end position="73"/>
    </location>
</feature>
<name>A0AAE0U149_9PEZI</name>
<dbReference type="SUPFAM" id="SSF54236">
    <property type="entry name" value="Ubiquitin-like"/>
    <property type="match status" value="1"/>
</dbReference>
<dbReference type="CDD" id="cd17039">
    <property type="entry name" value="Ubl_ubiquitin_like"/>
    <property type="match status" value="1"/>
</dbReference>
<feature type="domain" description="Ubiquitin-like" evidence="2">
    <location>
        <begin position="77"/>
        <end position="139"/>
    </location>
</feature>
<dbReference type="EMBL" id="JAULSW010000003">
    <property type="protein sequence ID" value="KAK3387021.1"/>
    <property type="molecule type" value="Genomic_DNA"/>
</dbReference>
<dbReference type="Pfam" id="PF17183">
    <property type="entry name" value="Get5_C"/>
    <property type="match status" value="1"/>
</dbReference>
<proteinExistence type="predicted"/>
<evidence type="ECO:0000256" key="1">
    <source>
        <dbReference type="SAM" id="MobiDB-lite"/>
    </source>
</evidence>